<reference evidence="2 3" key="1">
    <citation type="submission" date="2024-07" db="EMBL/GenBank/DDBJ databases">
        <title>Marimonas sp.nov., isolated from tidal-flat sediment.</title>
        <authorList>
            <person name="Jayan J.N."/>
            <person name="Lee S.S."/>
        </authorList>
    </citation>
    <scope>NUCLEOTIDE SEQUENCE [LARGE SCALE GENOMIC DNA]</scope>
    <source>
        <strain evidence="2 3">MJW-29</strain>
    </source>
</reference>
<organism evidence="2 3">
    <name type="scientific">Sulfitobacter sediminis</name>
    <dbReference type="NCBI Taxonomy" id="3234186"/>
    <lineage>
        <taxon>Bacteria</taxon>
        <taxon>Pseudomonadati</taxon>
        <taxon>Pseudomonadota</taxon>
        <taxon>Alphaproteobacteria</taxon>
        <taxon>Rhodobacterales</taxon>
        <taxon>Roseobacteraceae</taxon>
        <taxon>Sulfitobacter</taxon>
    </lineage>
</organism>
<proteinExistence type="predicted"/>
<accession>A0ABV3RRN6</accession>
<evidence type="ECO:0000313" key="3">
    <source>
        <dbReference type="Proteomes" id="UP001556098"/>
    </source>
</evidence>
<gene>
    <name evidence="2" type="ORF">AB2B41_18630</name>
</gene>
<name>A0ABV3RRN6_9RHOB</name>
<evidence type="ECO:0008006" key="4">
    <source>
        <dbReference type="Google" id="ProtNLM"/>
    </source>
</evidence>
<dbReference type="EMBL" id="JBFNXX010000018">
    <property type="protein sequence ID" value="MEW9921630.1"/>
    <property type="molecule type" value="Genomic_DNA"/>
</dbReference>
<comment type="caution">
    <text evidence="2">The sequence shown here is derived from an EMBL/GenBank/DDBJ whole genome shotgun (WGS) entry which is preliminary data.</text>
</comment>
<dbReference type="Proteomes" id="UP001556098">
    <property type="component" value="Unassembled WGS sequence"/>
</dbReference>
<feature type="region of interest" description="Disordered" evidence="1">
    <location>
        <begin position="27"/>
        <end position="57"/>
    </location>
</feature>
<dbReference type="RefSeq" id="WP_367879330.1">
    <property type="nucleotide sequence ID" value="NZ_JBFNXX010000018.1"/>
</dbReference>
<keyword evidence="3" id="KW-1185">Reference proteome</keyword>
<evidence type="ECO:0000256" key="1">
    <source>
        <dbReference type="SAM" id="MobiDB-lite"/>
    </source>
</evidence>
<evidence type="ECO:0000313" key="2">
    <source>
        <dbReference type="EMBL" id="MEW9921630.1"/>
    </source>
</evidence>
<protein>
    <recommendedName>
        <fullName evidence="4">Transcriptional regulator</fullName>
    </recommendedName>
</protein>
<sequence>MAKGGGASTPKSQAELREERLKAALKANMARRKAQARARAAESKTTKASEGPTEESR</sequence>